<evidence type="ECO:0000256" key="1">
    <source>
        <dbReference type="ARBA" id="ARBA00006295"/>
    </source>
</evidence>
<dbReference type="SUPFAM" id="SSF109709">
    <property type="entry name" value="KorB DNA-binding domain-like"/>
    <property type="match status" value="1"/>
</dbReference>
<sequence>MSEKRRGLGRGLGALIPSGPATPSVETDKNQGEANKAQSTPAKSSARAEASTSSKETASKKPSAATRKTKPTKTATKTPVAEKAQAETKGQSGKKSAASSQASDGGRSNSTKSPAQASESASSTTKSPASRGPATVSRETKGGASPEKSPTQEKPSSDSNGQAKGTKSNARGRRDMAQALRSTTSVRRPVDMFFLPSDAAEKVEVEDAPGASTELNKPAKTSSSSGETSTNESQAGRNDDVSRETSNLSPAAPSTDQAEAESPAKQGGRGAAHAQTDTPSADGATVESKKEPIRVPSAGGADDTATSGVDGAETAADSGVETSSTPSAPGSDDVSRETSPNAANDRDDEDLAMVPGAQFAEVLVKDIHPNRKQPRQVFDEDELAELAFSVKELGVLQPVVVRPSREDEGAKYELVMGERRWRAVQKAGLDSIPAIIRETSDDDLLRDALLENLHRSQLNPLEEAAAYQQLLEEFGATQDELSQRIGRSRPQISNTLRLLRLPPLVQRRVAAGVLSSGHARALLGLTDPAEMERLAQRIVAEGMSVRATEETVALSDGLKRHATKRKTPTHRHDDRLNYIADAFSDRLDTSVKIQLGARKGKMTIEFASVEDLNRIIDVLDPKMEDRK</sequence>
<dbReference type="InterPro" id="IPR004437">
    <property type="entry name" value="ParB/RepB/Spo0J"/>
</dbReference>
<dbReference type="Pfam" id="PF17762">
    <property type="entry name" value="HTH_ParB"/>
    <property type="match status" value="1"/>
</dbReference>
<dbReference type="PANTHER" id="PTHR33375:SF1">
    <property type="entry name" value="CHROMOSOME-PARTITIONING PROTEIN PARB-RELATED"/>
    <property type="match status" value="1"/>
</dbReference>
<reference evidence="6 7" key="1">
    <citation type="journal article" date="2019" name="Int. J. Syst. Evol. Microbiol.">
        <title>The Global Catalogue of Microorganisms (GCM) 10K type strain sequencing project: providing services to taxonomists for standard genome sequencing and annotation.</title>
        <authorList>
            <consortium name="The Broad Institute Genomics Platform"/>
            <consortium name="The Broad Institute Genome Sequencing Center for Infectious Disease"/>
            <person name="Wu L."/>
            <person name="Ma J."/>
        </authorList>
    </citation>
    <scope>NUCLEOTIDE SEQUENCE [LARGE SCALE GENOMIC DNA]</scope>
    <source>
        <strain evidence="6 7">JCM 15914</strain>
    </source>
</reference>
<gene>
    <name evidence="6" type="ORF">GCM10009824_25360</name>
</gene>
<dbReference type="Pfam" id="PF02195">
    <property type="entry name" value="ParB_N"/>
    <property type="match status" value="1"/>
</dbReference>
<evidence type="ECO:0000256" key="3">
    <source>
        <dbReference type="ARBA" id="ARBA00023125"/>
    </source>
</evidence>
<feature type="compositionally biased region" description="Polar residues" evidence="4">
    <location>
        <begin position="32"/>
        <end position="41"/>
    </location>
</feature>
<evidence type="ECO:0000256" key="2">
    <source>
        <dbReference type="ARBA" id="ARBA00022829"/>
    </source>
</evidence>
<comment type="caution">
    <text evidence="6">The sequence shown here is derived from an EMBL/GenBank/DDBJ whole genome shotgun (WGS) entry which is preliminary data.</text>
</comment>
<dbReference type="InterPro" id="IPR050336">
    <property type="entry name" value="Chromosome_partition/occlusion"/>
</dbReference>
<feature type="compositionally biased region" description="Polar residues" evidence="4">
    <location>
        <begin position="148"/>
        <end position="169"/>
    </location>
</feature>
<dbReference type="Proteomes" id="UP001500166">
    <property type="component" value="Unassembled WGS sequence"/>
</dbReference>
<dbReference type="SMART" id="SM00470">
    <property type="entry name" value="ParB"/>
    <property type="match status" value="1"/>
</dbReference>
<name>A0ABN2Y696_9MICC</name>
<evidence type="ECO:0000256" key="4">
    <source>
        <dbReference type="SAM" id="MobiDB-lite"/>
    </source>
</evidence>
<keyword evidence="7" id="KW-1185">Reference proteome</keyword>
<comment type="similarity">
    <text evidence="1">Belongs to the ParB family.</text>
</comment>
<dbReference type="Gene3D" id="3.90.1530.30">
    <property type="match status" value="1"/>
</dbReference>
<feature type="compositionally biased region" description="Low complexity" evidence="4">
    <location>
        <begin position="42"/>
        <end position="103"/>
    </location>
</feature>
<feature type="domain" description="ParB-like N-terminal" evidence="5">
    <location>
        <begin position="360"/>
        <end position="453"/>
    </location>
</feature>
<keyword evidence="2" id="KW-0159">Chromosome partition</keyword>
<evidence type="ECO:0000313" key="7">
    <source>
        <dbReference type="Proteomes" id="UP001500166"/>
    </source>
</evidence>
<evidence type="ECO:0000313" key="6">
    <source>
        <dbReference type="EMBL" id="GAA2122403.1"/>
    </source>
</evidence>
<feature type="region of interest" description="Disordered" evidence="4">
    <location>
        <begin position="1"/>
        <end position="352"/>
    </location>
</feature>
<dbReference type="InterPro" id="IPR036086">
    <property type="entry name" value="ParB/Sulfiredoxin_sf"/>
</dbReference>
<dbReference type="PANTHER" id="PTHR33375">
    <property type="entry name" value="CHROMOSOME-PARTITIONING PROTEIN PARB-RELATED"/>
    <property type="match status" value="1"/>
</dbReference>
<dbReference type="NCBIfam" id="TIGR00180">
    <property type="entry name" value="parB_part"/>
    <property type="match status" value="1"/>
</dbReference>
<evidence type="ECO:0000259" key="5">
    <source>
        <dbReference type="SMART" id="SM00470"/>
    </source>
</evidence>
<feature type="compositionally biased region" description="Polar residues" evidence="4">
    <location>
        <begin position="106"/>
        <end position="128"/>
    </location>
</feature>
<feature type="compositionally biased region" description="Low complexity" evidence="4">
    <location>
        <begin position="221"/>
        <end position="233"/>
    </location>
</feature>
<dbReference type="Gene3D" id="1.10.10.2830">
    <property type="match status" value="1"/>
</dbReference>
<organism evidence="6 7">
    <name type="scientific">Kocuria atrinae</name>
    <dbReference type="NCBI Taxonomy" id="592377"/>
    <lineage>
        <taxon>Bacteria</taxon>
        <taxon>Bacillati</taxon>
        <taxon>Actinomycetota</taxon>
        <taxon>Actinomycetes</taxon>
        <taxon>Micrococcales</taxon>
        <taxon>Micrococcaceae</taxon>
        <taxon>Kocuria</taxon>
    </lineage>
</organism>
<proteinExistence type="inferred from homology"/>
<dbReference type="InterPro" id="IPR003115">
    <property type="entry name" value="ParB_N"/>
</dbReference>
<dbReference type="Pfam" id="PF23552">
    <property type="entry name" value="ParB_C"/>
    <property type="match status" value="1"/>
</dbReference>
<keyword evidence="3" id="KW-0238">DNA-binding</keyword>
<feature type="compositionally biased region" description="Polar residues" evidence="4">
    <location>
        <begin position="244"/>
        <end position="257"/>
    </location>
</feature>
<dbReference type="InterPro" id="IPR041468">
    <property type="entry name" value="HTH_ParB/Spo0J"/>
</dbReference>
<accession>A0ABN2Y696</accession>
<dbReference type="SUPFAM" id="SSF110849">
    <property type="entry name" value="ParB/Sulfiredoxin"/>
    <property type="match status" value="1"/>
</dbReference>
<dbReference type="InterPro" id="IPR057240">
    <property type="entry name" value="ParB_dimer_C"/>
</dbReference>
<dbReference type="EMBL" id="BAAAQA010000033">
    <property type="protein sequence ID" value="GAA2122403.1"/>
    <property type="molecule type" value="Genomic_DNA"/>
</dbReference>
<protein>
    <submittedName>
        <fullName evidence="6">ParB/RepB/Spo0J family partition protein</fullName>
    </submittedName>
</protein>
<dbReference type="CDD" id="cd16393">
    <property type="entry name" value="SPO0J_N"/>
    <property type="match status" value="1"/>
</dbReference>